<evidence type="ECO:0000259" key="4">
    <source>
        <dbReference type="SMART" id="SM00530"/>
    </source>
</evidence>
<dbReference type="InterPro" id="IPR001387">
    <property type="entry name" value="Cro/C1-type_HTH"/>
</dbReference>
<comment type="caution">
    <text evidence="5">The sequence shown here is derived from an EMBL/GenBank/DDBJ whole genome shotgun (WGS) entry which is preliminary data.</text>
</comment>
<dbReference type="Pfam" id="PF00717">
    <property type="entry name" value="Peptidase_S24"/>
    <property type="match status" value="1"/>
</dbReference>
<dbReference type="RefSeq" id="WP_377315755.1">
    <property type="nucleotide sequence ID" value="NZ_JBHUIY010000013.1"/>
</dbReference>
<dbReference type="CDD" id="cd00093">
    <property type="entry name" value="HTH_XRE"/>
    <property type="match status" value="1"/>
</dbReference>
<evidence type="ECO:0000256" key="2">
    <source>
        <dbReference type="ARBA" id="ARBA00023125"/>
    </source>
</evidence>
<accession>A0ABW5CC90</accession>
<reference evidence="6" key="1">
    <citation type="journal article" date="2019" name="Int. J. Syst. Evol. Microbiol.">
        <title>The Global Catalogue of Microorganisms (GCM) 10K type strain sequencing project: providing services to taxonomists for standard genome sequencing and annotation.</title>
        <authorList>
            <consortium name="The Broad Institute Genomics Platform"/>
            <consortium name="The Broad Institute Genome Sequencing Center for Infectious Disease"/>
            <person name="Wu L."/>
            <person name="Ma J."/>
        </authorList>
    </citation>
    <scope>NUCLEOTIDE SEQUENCE [LARGE SCALE GENOMIC DNA]</scope>
    <source>
        <strain evidence="6">KCTC 15012</strain>
    </source>
</reference>
<feature type="domain" description="HTH cro/C1-type" evidence="4">
    <location>
        <begin position="14"/>
        <end position="71"/>
    </location>
</feature>
<keyword evidence="3" id="KW-0804">Transcription</keyword>
<dbReference type="CDD" id="cd06529">
    <property type="entry name" value="S24_LexA-like"/>
    <property type="match status" value="1"/>
</dbReference>
<evidence type="ECO:0000313" key="6">
    <source>
        <dbReference type="Proteomes" id="UP001597296"/>
    </source>
</evidence>
<protein>
    <submittedName>
        <fullName evidence="5">S24 family peptidase</fullName>
    </submittedName>
</protein>
<proteinExistence type="predicted"/>
<organism evidence="5 6">
    <name type="scientific">Phaeospirillum tilakii</name>
    <dbReference type="NCBI Taxonomy" id="741673"/>
    <lineage>
        <taxon>Bacteria</taxon>
        <taxon>Pseudomonadati</taxon>
        <taxon>Pseudomonadota</taxon>
        <taxon>Alphaproteobacteria</taxon>
        <taxon>Rhodospirillales</taxon>
        <taxon>Rhodospirillaceae</taxon>
        <taxon>Phaeospirillum</taxon>
    </lineage>
</organism>
<sequence>MAYSPDRTARLAAGLRRLMEQTGHVEQKGLAVAAGLNDTAVRDILKGKSLDPRVSTVAALARVLGGGVLDLFDLPPPDPLPSGALVRAPGLEDAPAPAPAAPRPSLRDGVIEICQTEFVAVPRFDARLSAGAGSLLPEQPEPEGYQLFERQWLRAVTAAVPPHLALLRVDGDSMEDTLSDGDWVLIDREQTNPAREGIYALRVDDVVWVKRLSVNRPNRTIEVISDNKRWPPQSWPAEQVAVIGRIVWLVGRKVA</sequence>
<evidence type="ECO:0000313" key="5">
    <source>
        <dbReference type="EMBL" id="MFD2233856.1"/>
    </source>
</evidence>
<keyword evidence="1" id="KW-0805">Transcription regulation</keyword>
<dbReference type="EMBL" id="JBHUIY010000013">
    <property type="protein sequence ID" value="MFD2233856.1"/>
    <property type="molecule type" value="Genomic_DNA"/>
</dbReference>
<keyword evidence="2" id="KW-0238">DNA-binding</keyword>
<gene>
    <name evidence="5" type="ORF">ACFSNB_08565</name>
</gene>
<keyword evidence="6" id="KW-1185">Reference proteome</keyword>
<dbReference type="SUPFAM" id="SSF51306">
    <property type="entry name" value="LexA/Signal peptidase"/>
    <property type="match status" value="1"/>
</dbReference>
<dbReference type="Proteomes" id="UP001597296">
    <property type="component" value="Unassembled WGS sequence"/>
</dbReference>
<evidence type="ECO:0000256" key="1">
    <source>
        <dbReference type="ARBA" id="ARBA00023015"/>
    </source>
</evidence>
<dbReference type="Gene3D" id="1.10.260.40">
    <property type="entry name" value="lambda repressor-like DNA-binding domains"/>
    <property type="match status" value="1"/>
</dbReference>
<evidence type="ECO:0000256" key="3">
    <source>
        <dbReference type="ARBA" id="ARBA00023163"/>
    </source>
</evidence>
<dbReference type="InterPro" id="IPR015927">
    <property type="entry name" value="Peptidase_S24_S26A/B/C"/>
</dbReference>
<dbReference type="SUPFAM" id="SSF47413">
    <property type="entry name" value="lambda repressor-like DNA-binding domains"/>
    <property type="match status" value="1"/>
</dbReference>
<dbReference type="PANTHER" id="PTHR40661:SF3">
    <property type="entry name" value="FELS-1 PROPHAGE TRANSCRIPTIONAL REGULATOR"/>
    <property type="match status" value="1"/>
</dbReference>
<name>A0ABW5CC90_9PROT</name>
<dbReference type="SMART" id="SM00530">
    <property type="entry name" value="HTH_XRE"/>
    <property type="match status" value="1"/>
</dbReference>
<dbReference type="PANTHER" id="PTHR40661">
    <property type="match status" value="1"/>
</dbReference>
<dbReference type="InterPro" id="IPR010982">
    <property type="entry name" value="Lambda_DNA-bd_dom_sf"/>
</dbReference>
<dbReference type="InterPro" id="IPR036286">
    <property type="entry name" value="LexA/Signal_pep-like_sf"/>
</dbReference>
<dbReference type="InterPro" id="IPR039418">
    <property type="entry name" value="LexA-like"/>
</dbReference>
<dbReference type="Gene3D" id="2.10.109.10">
    <property type="entry name" value="Umud Fragment, subunit A"/>
    <property type="match status" value="1"/>
</dbReference>